<name>A0AA47MVI8_MERPO</name>
<accession>A0AA47MVI8</accession>
<evidence type="ECO:0000313" key="3">
    <source>
        <dbReference type="Proteomes" id="UP001174136"/>
    </source>
</evidence>
<dbReference type="Proteomes" id="UP001174136">
    <property type="component" value="Unassembled WGS sequence"/>
</dbReference>
<dbReference type="AlphaFoldDB" id="A0AA47MVI8"/>
<dbReference type="EMBL" id="JAOPHQ010002544">
    <property type="protein sequence ID" value="KAK0146859.1"/>
    <property type="molecule type" value="Genomic_DNA"/>
</dbReference>
<protein>
    <submittedName>
        <fullName evidence="2">Uncharacterized protein</fullName>
    </submittedName>
</protein>
<comment type="caution">
    <text evidence="2">The sequence shown here is derived from an EMBL/GenBank/DDBJ whole genome shotgun (WGS) entry which is preliminary data.</text>
</comment>
<organism evidence="2 3">
    <name type="scientific">Merluccius polli</name>
    <name type="common">Benguela hake</name>
    <name type="synonym">Merluccius cadenati</name>
    <dbReference type="NCBI Taxonomy" id="89951"/>
    <lineage>
        <taxon>Eukaryota</taxon>
        <taxon>Metazoa</taxon>
        <taxon>Chordata</taxon>
        <taxon>Craniata</taxon>
        <taxon>Vertebrata</taxon>
        <taxon>Euteleostomi</taxon>
        <taxon>Actinopterygii</taxon>
        <taxon>Neopterygii</taxon>
        <taxon>Teleostei</taxon>
        <taxon>Neoteleostei</taxon>
        <taxon>Acanthomorphata</taxon>
        <taxon>Zeiogadaria</taxon>
        <taxon>Gadariae</taxon>
        <taxon>Gadiformes</taxon>
        <taxon>Gadoidei</taxon>
        <taxon>Merlucciidae</taxon>
        <taxon>Merluccius</taxon>
    </lineage>
</organism>
<proteinExistence type="predicted"/>
<evidence type="ECO:0000256" key="1">
    <source>
        <dbReference type="SAM" id="MobiDB-lite"/>
    </source>
</evidence>
<dbReference type="PANTHER" id="PTHR47510:SF3">
    <property type="entry name" value="ENDO_EXONUCLEASE_PHOSPHATASE DOMAIN-CONTAINING PROTEIN"/>
    <property type="match status" value="1"/>
</dbReference>
<dbReference type="PANTHER" id="PTHR47510">
    <property type="entry name" value="REVERSE TRANSCRIPTASE DOMAIN-CONTAINING PROTEIN"/>
    <property type="match status" value="1"/>
</dbReference>
<keyword evidence="3" id="KW-1185">Reference proteome</keyword>
<feature type="region of interest" description="Disordered" evidence="1">
    <location>
        <begin position="44"/>
        <end position="145"/>
    </location>
</feature>
<feature type="compositionally biased region" description="Basic and acidic residues" evidence="1">
    <location>
        <begin position="135"/>
        <end position="145"/>
    </location>
</feature>
<feature type="compositionally biased region" description="Basic residues" evidence="1">
    <location>
        <begin position="62"/>
        <end position="77"/>
    </location>
</feature>
<reference evidence="2" key="1">
    <citation type="journal article" date="2023" name="Front. Mar. Sci.">
        <title>A new Merluccius polli reference genome to investigate the effects of global change in West African waters.</title>
        <authorList>
            <person name="Mateo J.L."/>
            <person name="Blanco-Fernandez C."/>
            <person name="Garcia-Vazquez E."/>
            <person name="Machado-Schiaffino G."/>
        </authorList>
    </citation>
    <scope>NUCLEOTIDE SEQUENCE</scope>
    <source>
        <strain evidence="2">C29</strain>
        <tissue evidence="2">Fin</tissue>
    </source>
</reference>
<sequence>MSPGCISSLREPQAVVTSSRQELLDIGFNTKIAITDESRRTYNIPTETARPPGAPRIVVGTGKRRRRGRERKQKRGCRSGLLSRLGKDPHKPPPPEYVCQQCKIADPQDGRAGTTHRGKPPPAPLAGRTAHRTAHRWDRSKDSDTVNKLQQVHPDGVHIIAGDFNQANRKSGLPTFSQRTITTWPEDALLQLQDCFADAECSIFEHQDLAAHTEAVLSCIKFCMGNVTVDKRIRIFPNRMTSQIRMLLRDRSTAFRSDTELYRAARANPKRGITKAKQDYKAKMEDHLSNHNPRQMWRSIQEITNFRGQNNTAVDSSDQLAEELNTSVLRTL</sequence>
<gene>
    <name evidence="2" type="ORF">N1851_013811</name>
</gene>
<evidence type="ECO:0000313" key="2">
    <source>
        <dbReference type="EMBL" id="KAK0146859.1"/>
    </source>
</evidence>